<dbReference type="GO" id="GO:0004518">
    <property type="term" value="F:nuclease activity"/>
    <property type="evidence" value="ECO:0007669"/>
    <property type="project" value="UniProtKB-KW"/>
</dbReference>
<dbReference type="Proteomes" id="UP000594262">
    <property type="component" value="Unplaced"/>
</dbReference>
<organism evidence="5 6">
    <name type="scientific">Clytia hemisphaerica</name>
    <dbReference type="NCBI Taxonomy" id="252671"/>
    <lineage>
        <taxon>Eukaryota</taxon>
        <taxon>Metazoa</taxon>
        <taxon>Cnidaria</taxon>
        <taxon>Hydrozoa</taxon>
        <taxon>Hydroidolina</taxon>
        <taxon>Leptothecata</taxon>
        <taxon>Obeliida</taxon>
        <taxon>Clytiidae</taxon>
        <taxon>Clytia</taxon>
    </lineage>
</organism>
<proteinExistence type="inferred from homology"/>
<dbReference type="PANTHER" id="PTHR12395:SF9">
    <property type="entry name" value="DECAPPING AND EXORIBONUCLEASE PROTEIN"/>
    <property type="match status" value="1"/>
</dbReference>
<name>A0A7M5XJF2_9CNID</name>
<dbReference type="GO" id="GO:0003723">
    <property type="term" value="F:RNA binding"/>
    <property type="evidence" value="ECO:0007669"/>
    <property type="project" value="UniProtKB-KW"/>
</dbReference>
<dbReference type="InterPro" id="IPR039039">
    <property type="entry name" value="RAI1-like_fam"/>
</dbReference>
<dbReference type="GO" id="GO:0005829">
    <property type="term" value="C:cytosol"/>
    <property type="evidence" value="ECO:0007669"/>
    <property type="project" value="TreeGrafter"/>
</dbReference>
<dbReference type="InterPro" id="IPR013961">
    <property type="entry name" value="RAI1"/>
</dbReference>
<dbReference type="EC" id="3.6.1.-" evidence="2"/>
<dbReference type="GO" id="GO:0046872">
    <property type="term" value="F:metal ion binding"/>
    <property type="evidence" value="ECO:0007669"/>
    <property type="project" value="UniProtKB-KW"/>
</dbReference>
<evidence type="ECO:0000313" key="6">
    <source>
        <dbReference type="Proteomes" id="UP000594262"/>
    </source>
</evidence>
<dbReference type="GO" id="GO:0000956">
    <property type="term" value="P:nuclear-transcribed mRNA catabolic process"/>
    <property type="evidence" value="ECO:0007669"/>
    <property type="project" value="TreeGrafter"/>
</dbReference>
<comment type="subcellular location">
    <subcellularLocation>
        <location evidence="2">Nucleus</location>
    </subcellularLocation>
</comment>
<dbReference type="AlphaFoldDB" id="A0A7M5XJF2"/>
<comment type="similarity">
    <text evidence="1 2">Belongs to the DXO/Dom3Z family.</text>
</comment>
<dbReference type="Pfam" id="PF08652">
    <property type="entry name" value="RAI1"/>
    <property type="match status" value="1"/>
</dbReference>
<protein>
    <recommendedName>
        <fullName evidence="2">Decapping nuclease</fullName>
        <ecNumber evidence="2">3.6.1.-</ecNumber>
    </recommendedName>
</protein>
<keyword evidence="2" id="KW-0694">RNA-binding</keyword>
<feature type="domain" description="RAI1-like" evidence="4">
    <location>
        <begin position="64"/>
        <end position="408"/>
    </location>
</feature>
<dbReference type="GO" id="GO:0005634">
    <property type="term" value="C:nucleus"/>
    <property type="evidence" value="ECO:0007669"/>
    <property type="project" value="UniProtKB-SubCell"/>
</dbReference>
<dbReference type="PANTHER" id="PTHR12395">
    <property type="entry name" value="DOM-3 RELATED"/>
    <property type="match status" value="1"/>
</dbReference>
<feature type="compositionally biased region" description="Basic and acidic residues" evidence="3">
    <location>
        <begin position="18"/>
        <end position="34"/>
    </location>
</feature>
<evidence type="ECO:0000256" key="3">
    <source>
        <dbReference type="SAM" id="MobiDB-lite"/>
    </source>
</evidence>
<dbReference type="GO" id="GO:0000166">
    <property type="term" value="F:nucleotide binding"/>
    <property type="evidence" value="ECO:0007669"/>
    <property type="project" value="UniProtKB-KW"/>
</dbReference>
<comment type="function">
    <text evidence="2">Decapping enzyme for NAD-capped RNAs: specifically hydrolyzes the nicotinamide adenine dinucleotide (NAD) cap from a subset of RNAs by removing the entire NAD moiety from the 5'-end of an NAD-capped RNA.</text>
</comment>
<reference evidence="5" key="1">
    <citation type="submission" date="2021-01" db="UniProtKB">
        <authorList>
            <consortium name="EnsemblMetazoa"/>
        </authorList>
    </citation>
    <scope>IDENTIFICATION</scope>
</reference>
<keyword evidence="2" id="KW-0378">Hydrolase</keyword>
<dbReference type="GO" id="GO:0034353">
    <property type="term" value="F:mRNA 5'-diphosphatase activity"/>
    <property type="evidence" value="ECO:0007669"/>
    <property type="project" value="TreeGrafter"/>
</dbReference>
<keyword evidence="6" id="KW-1185">Reference proteome</keyword>
<keyword evidence="2" id="KW-0547">Nucleotide-binding</keyword>
<evidence type="ECO:0000256" key="2">
    <source>
        <dbReference type="RuleBase" id="RU367113"/>
    </source>
</evidence>
<keyword evidence="2" id="KW-0479">Metal-binding</keyword>
<dbReference type="OrthoDB" id="5853397at2759"/>
<evidence type="ECO:0000313" key="5">
    <source>
        <dbReference type="EnsemblMetazoa" id="CLYHEMP024367.2"/>
    </source>
</evidence>
<accession>A0A7M5XJF2</accession>
<keyword evidence="2" id="KW-0539">Nucleus</keyword>
<comment type="cofactor">
    <cofactor evidence="2">
        <name>a divalent metal cation</name>
        <dbReference type="ChEBI" id="CHEBI:60240"/>
    </cofactor>
</comment>
<dbReference type="GO" id="GO:0110155">
    <property type="term" value="P:NAD-cap decapping"/>
    <property type="evidence" value="ECO:0007669"/>
    <property type="project" value="TreeGrafter"/>
</dbReference>
<feature type="region of interest" description="Disordered" evidence="3">
    <location>
        <begin position="18"/>
        <end position="43"/>
    </location>
</feature>
<evidence type="ECO:0000256" key="1">
    <source>
        <dbReference type="ARBA" id="ARBA00006562"/>
    </source>
</evidence>
<keyword evidence="2" id="KW-0540">Nuclease</keyword>
<evidence type="ECO:0000259" key="4">
    <source>
        <dbReference type="Pfam" id="PF08652"/>
    </source>
</evidence>
<dbReference type="EnsemblMetazoa" id="CLYHEMT024367.2">
    <property type="protein sequence ID" value="CLYHEMP024367.2"/>
    <property type="gene ID" value="CLYHEMG024367"/>
</dbReference>
<sequence>KTASVKIKDLITKNEKFSSEMIRKSSSHSDEATSTKKQRMPGSQLRNFSIKPVHKFNQGFPYFRQPIEFGHFSLDGQRRFHNDSSQLKSFQPPHVDYDLEYDLRDGYDSHIEKDDDIKERLTHLLTWIKRNTNKFRLNNENAKEQVHQLNTDFVAWRGHFTKFLCTPYETREPWKMAVTLFNGTIYISEVETEKAEFDRKHRSPRQKEMCYWGFRFEGYLTKPMHEACDEEEEKQPKVTNTNEAYCSIVRTRLKNHSILIGAEVDCCVKDSKAAPPLNYVELKTSRIMQHFKQRMNFSRYKLLKFWAQSFLVGLPKIVVGLRDDDGIVRELKTYKTMEIPQVCKEFRNCWDPTICMNFLDKLLSWLKQIVTIDNKDVVYMLRFEPPFDTIQVELIDDGSECFLPDWFVETFQTQEE</sequence>